<organism evidence="2 3">
    <name type="scientific">Thalassomonas viridans</name>
    <dbReference type="NCBI Taxonomy" id="137584"/>
    <lineage>
        <taxon>Bacteria</taxon>
        <taxon>Pseudomonadati</taxon>
        <taxon>Pseudomonadota</taxon>
        <taxon>Gammaproteobacteria</taxon>
        <taxon>Alteromonadales</taxon>
        <taxon>Colwelliaceae</taxon>
        <taxon>Thalassomonas</taxon>
    </lineage>
</organism>
<evidence type="ECO:0000313" key="2">
    <source>
        <dbReference type="EMBL" id="WDE08463.1"/>
    </source>
</evidence>
<feature type="domain" description="DUF488" evidence="1">
    <location>
        <begin position="3"/>
        <end position="123"/>
    </location>
</feature>
<sequence>MAISIVRLGSQKSIDEGIRIGTVRRPPRGVKKENYSVDNWFDTWLPELSPSPELMKIGNSVQTESEWLAFEKKFRKELDSPSNARLLNLLSLMSQASNFSIGCYCECFERCHRSVLMKVLLEMGAKIKSDY</sequence>
<accession>A0AAE9Z8H6</accession>
<keyword evidence="3" id="KW-1185">Reference proteome</keyword>
<dbReference type="Proteomes" id="UP000032352">
    <property type="component" value="Chromosome pTvir"/>
</dbReference>
<reference evidence="2 3" key="2">
    <citation type="journal article" date="2022" name="Mar. Drugs">
        <title>Bioassay-Guided Fractionation Leads to the Detection of Cholic Acid Generated by the Rare Thalassomonas sp.</title>
        <authorList>
            <person name="Pheiffer F."/>
            <person name="Schneider Y.K."/>
            <person name="Hansen E.H."/>
            <person name="Andersen J.H."/>
            <person name="Isaksson J."/>
            <person name="Busche T."/>
            <person name="R C."/>
            <person name="Kalinowski J."/>
            <person name="Zyl L.V."/>
            <person name="Trindade M."/>
        </authorList>
    </citation>
    <scope>NUCLEOTIDE SEQUENCE [LARGE SCALE GENOMIC DNA]</scope>
    <source>
        <strain evidence="2 3">XOM25</strain>
    </source>
</reference>
<dbReference type="InterPro" id="IPR054495">
    <property type="entry name" value="DUF488-N3a"/>
</dbReference>
<reference evidence="2 3" key="1">
    <citation type="journal article" date="2015" name="Genome Announc.">
        <title>Draft Genome Sequences of Marine Isolates of Thalassomonas viridans and Thalassomonas actiniarum.</title>
        <authorList>
            <person name="Olonade I."/>
            <person name="van Zyl L.J."/>
            <person name="Trindade M."/>
        </authorList>
    </citation>
    <scope>NUCLEOTIDE SEQUENCE [LARGE SCALE GENOMIC DNA]</scope>
    <source>
        <strain evidence="2 3">XOM25</strain>
    </source>
</reference>
<name>A0AAE9Z8H6_9GAMM</name>
<dbReference type="EMBL" id="CP059734">
    <property type="protein sequence ID" value="WDE08463.1"/>
    <property type="molecule type" value="Genomic_DNA"/>
</dbReference>
<protein>
    <submittedName>
        <fullName evidence="2">DUF488 family protein</fullName>
    </submittedName>
</protein>
<gene>
    <name evidence="2" type="ORF">SG34_031565</name>
</gene>
<proteinExistence type="predicted"/>
<dbReference type="RefSeq" id="WP_044837602.1">
    <property type="nucleotide sequence ID" value="NZ_CP059734.1"/>
</dbReference>
<dbReference type="Pfam" id="PF22751">
    <property type="entry name" value="DUF488-N3a"/>
    <property type="match status" value="1"/>
</dbReference>
<dbReference type="AlphaFoldDB" id="A0AAE9Z8H6"/>
<evidence type="ECO:0000313" key="3">
    <source>
        <dbReference type="Proteomes" id="UP000032352"/>
    </source>
</evidence>
<evidence type="ECO:0000259" key="1">
    <source>
        <dbReference type="Pfam" id="PF22751"/>
    </source>
</evidence>
<dbReference type="KEGG" id="tvd:SG34_031565"/>